<keyword evidence="1" id="KW-0812">Transmembrane</keyword>
<feature type="transmembrane region" description="Helical" evidence="1">
    <location>
        <begin position="7"/>
        <end position="23"/>
    </location>
</feature>
<keyword evidence="1" id="KW-0472">Membrane</keyword>
<dbReference type="Proteomes" id="UP000636888">
    <property type="component" value="Unassembled WGS sequence"/>
</dbReference>
<evidence type="ECO:0000313" key="2">
    <source>
        <dbReference type="EMBL" id="MBJ6727515.1"/>
    </source>
</evidence>
<evidence type="ECO:0000313" key="3">
    <source>
        <dbReference type="Proteomes" id="UP000636888"/>
    </source>
</evidence>
<feature type="transmembrane region" description="Helical" evidence="1">
    <location>
        <begin position="29"/>
        <end position="48"/>
    </location>
</feature>
<reference evidence="2" key="1">
    <citation type="submission" date="2020-12" db="EMBL/GenBank/DDBJ databases">
        <title>Geomonas sp. Red875, isolated from river sediment.</title>
        <authorList>
            <person name="Xu Z."/>
            <person name="Zhang Z."/>
            <person name="Masuda Y."/>
            <person name="Itoh H."/>
            <person name="Senoo K."/>
        </authorList>
    </citation>
    <scope>NUCLEOTIDE SEQUENCE</scope>
    <source>
        <strain evidence="2">Red875</strain>
    </source>
</reference>
<dbReference type="RefSeq" id="WP_199386657.1">
    <property type="nucleotide sequence ID" value="NZ_JAEMHM010000025.1"/>
</dbReference>
<dbReference type="EMBL" id="JAEMHM010000025">
    <property type="protein sequence ID" value="MBJ6727515.1"/>
    <property type="molecule type" value="Genomic_DNA"/>
</dbReference>
<keyword evidence="3" id="KW-1185">Reference proteome</keyword>
<proteinExistence type="predicted"/>
<keyword evidence="1" id="KW-1133">Transmembrane helix</keyword>
<sequence>MKQLNKSLAIVCSIVFLAFLYWLTSPPPLLYLAFLVAGTGVWALLAWLGTTVRKPLGSYPAIGTKNVVTQGIYRLCVTAGGKSVQVDSDRANVSMFGITEIRQDLNIYGDVIEFLVEEEDAGKCRVQIYGRRRMSSRMFFSQDEMKAYRYDAFKIRMLLQEIINI</sequence>
<dbReference type="AlphaFoldDB" id="A0A8J7M2H0"/>
<name>A0A8J7M2H0_9BACT</name>
<comment type="caution">
    <text evidence="2">The sequence shown here is derived from an EMBL/GenBank/DDBJ whole genome shotgun (WGS) entry which is preliminary data.</text>
</comment>
<accession>A0A8J7M2H0</accession>
<gene>
    <name evidence="2" type="ORF">JFN93_22605</name>
</gene>
<evidence type="ECO:0000256" key="1">
    <source>
        <dbReference type="SAM" id="Phobius"/>
    </source>
</evidence>
<protein>
    <submittedName>
        <fullName evidence="2">Uncharacterized protein</fullName>
    </submittedName>
</protein>
<organism evidence="2 3">
    <name type="scientific">Geomesophilobacter sediminis</name>
    <dbReference type="NCBI Taxonomy" id="2798584"/>
    <lineage>
        <taxon>Bacteria</taxon>
        <taxon>Pseudomonadati</taxon>
        <taxon>Thermodesulfobacteriota</taxon>
        <taxon>Desulfuromonadia</taxon>
        <taxon>Geobacterales</taxon>
        <taxon>Geobacteraceae</taxon>
        <taxon>Geomesophilobacter</taxon>
    </lineage>
</organism>